<dbReference type="InterPro" id="IPR013815">
    <property type="entry name" value="ATP_grasp_subdomain_1"/>
</dbReference>
<dbReference type="GO" id="GO:0005524">
    <property type="term" value="F:ATP binding"/>
    <property type="evidence" value="ECO:0007669"/>
    <property type="project" value="UniProtKB-UniRule"/>
</dbReference>
<evidence type="ECO:0000256" key="3">
    <source>
        <dbReference type="ARBA" id="ARBA00022840"/>
    </source>
</evidence>
<dbReference type="GO" id="GO:0016874">
    <property type="term" value="F:ligase activity"/>
    <property type="evidence" value="ECO:0007669"/>
    <property type="project" value="UniProtKB-KW"/>
</dbReference>
<evidence type="ECO:0000256" key="2">
    <source>
        <dbReference type="ARBA" id="ARBA00022741"/>
    </source>
</evidence>
<proteinExistence type="predicted"/>
<sequence>MSTSVPATPGRNLIALEWLQFGLGRLVAAAAQAGLTVHLLTGDRGEYAHELARIDADSPHLVVHDVDTYDAAQVVAAARAIGDLAGLLSTTDTWSLVAQAARERLGLPGQAPEAVRLVRDKARLRRRLFEHGLSRSAGSTVTNADDAATLASRVGLPLIVKDSSGTSSEHVWLARTPDELTGVLAEMRSRTLRGTPAAEPYFPGPLYSVETLTWQGRTRVIGLNSRIMSAPPAFREEALAFPVQLPERARVEAEQWIEQVLKTVGYDEGFAHTEFIMGDDGFEVVEINPRLGGALVGEAISRAFDINVYAAFVDLALRRRPALLDAPLVPRRGVAQILLYPPRPGVHLGCDGMESFAAHPGGPTLHSCLAPGTRVRTVTNQDGCVAVLLATGATSETALQNALSAAGELRIRTEGDEDV</sequence>
<dbReference type="InterPro" id="IPR040570">
    <property type="entry name" value="LAL_C2"/>
</dbReference>
<dbReference type="Gene3D" id="3.40.50.20">
    <property type="match status" value="1"/>
</dbReference>
<organism evidence="6 7">
    <name type="scientific">Streptomyces xanthii</name>
    <dbReference type="NCBI Taxonomy" id="2768069"/>
    <lineage>
        <taxon>Bacteria</taxon>
        <taxon>Bacillati</taxon>
        <taxon>Actinomycetota</taxon>
        <taxon>Actinomycetes</taxon>
        <taxon>Kitasatosporales</taxon>
        <taxon>Streptomycetaceae</taxon>
        <taxon>Streptomyces</taxon>
    </lineage>
</organism>
<dbReference type="InterPro" id="IPR052032">
    <property type="entry name" value="ATP-dep_AA_Ligase"/>
</dbReference>
<dbReference type="Gene3D" id="3.30.1490.20">
    <property type="entry name" value="ATP-grasp fold, A domain"/>
    <property type="match status" value="1"/>
</dbReference>
<dbReference type="Proteomes" id="UP000516428">
    <property type="component" value="Plasmid unnamed1"/>
</dbReference>
<evidence type="ECO:0000313" key="6">
    <source>
        <dbReference type="EMBL" id="QNS09365.1"/>
    </source>
</evidence>
<geneLocation type="plasmid" evidence="6 7">
    <name>unnamed1</name>
</geneLocation>
<dbReference type="Pfam" id="PF18603">
    <property type="entry name" value="LAL_C2"/>
    <property type="match status" value="1"/>
</dbReference>
<dbReference type="Gene3D" id="3.30.470.20">
    <property type="entry name" value="ATP-grasp fold, B domain"/>
    <property type="match status" value="1"/>
</dbReference>
<dbReference type="InterPro" id="IPR011761">
    <property type="entry name" value="ATP-grasp"/>
</dbReference>
<dbReference type="PANTHER" id="PTHR43585:SF2">
    <property type="entry name" value="ATP-GRASP ENZYME FSQD"/>
    <property type="match status" value="1"/>
</dbReference>
<dbReference type="GO" id="GO:0046872">
    <property type="term" value="F:metal ion binding"/>
    <property type="evidence" value="ECO:0007669"/>
    <property type="project" value="InterPro"/>
</dbReference>
<feature type="domain" description="ATP-grasp" evidence="5">
    <location>
        <begin position="125"/>
        <end position="317"/>
    </location>
</feature>
<keyword evidence="6" id="KW-0614">Plasmid</keyword>
<dbReference type="SUPFAM" id="SSF56059">
    <property type="entry name" value="Glutathione synthetase ATP-binding domain-like"/>
    <property type="match status" value="1"/>
</dbReference>
<evidence type="ECO:0000256" key="1">
    <source>
        <dbReference type="ARBA" id="ARBA00022598"/>
    </source>
</evidence>
<name>A0A7H1BKW0_9ACTN</name>
<protein>
    <submittedName>
        <fullName evidence="6">ATP-grasp domain-containing protein</fullName>
    </submittedName>
</protein>
<dbReference type="Pfam" id="PF13535">
    <property type="entry name" value="ATP-grasp_4"/>
    <property type="match status" value="1"/>
</dbReference>
<dbReference type="AlphaFoldDB" id="A0A7H1BKW0"/>
<keyword evidence="2 4" id="KW-0547">Nucleotide-binding</keyword>
<dbReference type="PANTHER" id="PTHR43585">
    <property type="entry name" value="FUMIPYRROLE BIOSYNTHESIS PROTEIN C"/>
    <property type="match status" value="1"/>
</dbReference>
<dbReference type="RefSeq" id="WP_188342020.1">
    <property type="nucleotide sequence ID" value="NZ_CP061282.1"/>
</dbReference>
<dbReference type="PROSITE" id="PS50975">
    <property type="entry name" value="ATP_GRASP"/>
    <property type="match status" value="1"/>
</dbReference>
<accession>A0A7H1BKW0</accession>
<gene>
    <name evidence="6" type="ORF">IAG42_37120</name>
</gene>
<reference evidence="6 7" key="1">
    <citation type="submission" date="2020-09" db="EMBL/GenBank/DDBJ databases">
        <title>A novel species.</title>
        <authorList>
            <person name="Gao J."/>
        </authorList>
    </citation>
    <scope>NUCLEOTIDE SEQUENCE [LARGE SCALE GENOMIC DNA]</scope>
    <source>
        <strain evidence="6 7">CRXT-Y-14</strain>
        <plasmid evidence="6 7">unnamed1</plasmid>
    </source>
</reference>
<evidence type="ECO:0000259" key="5">
    <source>
        <dbReference type="PROSITE" id="PS50975"/>
    </source>
</evidence>
<keyword evidence="3 4" id="KW-0067">ATP-binding</keyword>
<evidence type="ECO:0000256" key="4">
    <source>
        <dbReference type="PROSITE-ProRule" id="PRU00409"/>
    </source>
</evidence>
<keyword evidence="7" id="KW-1185">Reference proteome</keyword>
<evidence type="ECO:0000313" key="7">
    <source>
        <dbReference type="Proteomes" id="UP000516428"/>
    </source>
</evidence>
<dbReference type="KEGG" id="sxn:IAG42_37120"/>
<keyword evidence="1" id="KW-0436">Ligase</keyword>
<dbReference type="EMBL" id="CP061282">
    <property type="protein sequence ID" value="QNS09365.1"/>
    <property type="molecule type" value="Genomic_DNA"/>
</dbReference>